<feature type="domain" description="Response regulatory" evidence="4">
    <location>
        <begin position="11"/>
        <end position="127"/>
    </location>
</feature>
<dbReference type="SUPFAM" id="SSF52172">
    <property type="entry name" value="CheY-like"/>
    <property type="match status" value="1"/>
</dbReference>
<dbReference type="InterPro" id="IPR029016">
    <property type="entry name" value="GAF-like_dom_sf"/>
</dbReference>
<evidence type="ECO:0000259" key="5">
    <source>
        <dbReference type="PROSITE" id="PS50112"/>
    </source>
</evidence>
<dbReference type="InterPro" id="IPR035965">
    <property type="entry name" value="PAS-like_dom_sf"/>
</dbReference>
<dbReference type="GO" id="GO:0016301">
    <property type="term" value="F:kinase activity"/>
    <property type="evidence" value="ECO:0007669"/>
    <property type="project" value="UniProtKB-KW"/>
</dbReference>
<dbReference type="CDD" id="cd00130">
    <property type="entry name" value="PAS"/>
    <property type="match status" value="4"/>
</dbReference>
<dbReference type="InterPro" id="IPR052155">
    <property type="entry name" value="Biofilm_reg_signaling"/>
</dbReference>
<feature type="domain" description="PAC" evidence="6">
    <location>
        <begin position="614"/>
        <end position="665"/>
    </location>
</feature>
<dbReference type="SMART" id="SM00448">
    <property type="entry name" value="REC"/>
    <property type="match status" value="1"/>
</dbReference>
<dbReference type="InterPro" id="IPR003018">
    <property type="entry name" value="GAF"/>
</dbReference>
<dbReference type="GO" id="GO:0000160">
    <property type="term" value="P:phosphorelay signal transduction system"/>
    <property type="evidence" value="ECO:0007669"/>
    <property type="project" value="InterPro"/>
</dbReference>
<dbReference type="SUPFAM" id="SSF55781">
    <property type="entry name" value="GAF domain-like"/>
    <property type="match status" value="1"/>
</dbReference>
<evidence type="ECO:0000256" key="1">
    <source>
        <dbReference type="ARBA" id="ARBA00022679"/>
    </source>
</evidence>
<accession>A0A235BVN7</accession>
<dbReference type="SMART" id="SM00091">
    <property type="entry name" value="PAS"/>
    <property type="match status" value="5"/>
</dbReference>
<dbReference type="Gene3D" id="3.30.450.20">
    <property type="entry name" value="PAS domain"/>
    <property type="match status" value="5"/>
</dbReference>
<dbReference type="Pfam" id="PF13185">
    <property type="entry name" value="GAF_2"/>
    <property type="match status" value="1"/>
</dbReference>
<dbReference type="Pfam" id="PF00989">
    <property type="entry name" value="PAS"/>
    <property type="match status" value="1"/>
</dbReference>
<keyword evidence="1" id="KW-0808">Transferase</keyword>
<feature type="domain" description="PAC" evidence="6">
    <location>
        <begin position="363"/>
        <end position="415"/>
    </location>
</feature>
<gene>
    <name evidence="7" type="ORF">CH333_03900</name>
</gene>
<protein>
    <recommendedName>
        <fullName evidence="9">PAS domain S-box protein</fullName>
    </recommendedName>
</protein>
<evidence type="ECO:0000256" key="2">
    <source>
        <dbReference type="ARBA" id="ARBA00022777"/>
    </source>
</evidence>
<dbReference type="Pfam" id="PF08448">
    <property type="entry name" value="PAS_4"/>
    <property type="match status" value="1"/>
</dbReference>
<evidence type="ECO:0000259" key="4">
    <source>
        <dbReference type="PROSITE" id="PS50110"/>
    </source>
</evidence>
<dbReference type="InterPro" id="IPR013767">
    <property type="entry name" value="PAS_fold"/>
</dbReference>
<evidence type="ECO:0008006" key="9">
    <source>
        <dbReference type="Google" id="ProtNLM"/>
    </source>
</evidence>
<dbReference type="InterPro" id="IPR000700">
    <property type="entry name" value="PAS-assoc_C"/>
</dbReference>
<feature type="domain" description="PAS" evidence="5">
    <location>
        <begin position="538"/>
        <end position="611"/>
    </location>
</feature>
<dbReference type="Pfam" id="PF13426">
    <property type="entry name" value="PAS_9"/>
    <property type="match status" value="3"/>
</dbReference>
<dbReference type="Gene3D" id="3.30.450.40">
    <property type="match status" value="1"/>
</dbReference>
<dbReference type="InterPro" id="IPR013656">
    <property type="entry name" value="PAS_4"/>
</dbReference>
<feature type="modified residue" description="4-aspartylphosphate" evidence="3">
    <location>
        <position position="62"/>
    </location>
</feature>
<dbReference type="PROSITE" id="PS50112">
    <property type="entry name" value="PAS"/>
    <property type="match status" value="4"/>
</dbReference>
<dbReference type="PROSITE" id="PS50110">
    <property type="entry name" value="RESPONSE_REGULATORY"/>
    <property type="match status" value="1"/>
</dbReference>
<dbReference type="InterPro" id="IPR011006">
    <property type="entry name" value="CheY-like_superfamily"/>
</dbReference>
<reference evidence="7 8" key="1">
    <citation type="submission" date="2017-07" db="EMBL/GenBank/DDBJ databases">
        <title>Recovery of genomes from metagenomes via a dereplication, aggregation, and scoring strategy.</title>
        <authorList>
            <person name="Sieber C.M."/>
            <person name="Probst A.J."/>
            <person name="Sharrar A."/>
            <person name="Thomas B.C."/>
            <person name="Hess M."/>
            <person name="Tringe S.G."/>
            <person name="Banfield J.F."/>
        </authorList>
    </citation>
    <scope>NUCLEOTIDE SEQUENCE [LARGE SCALE GENOMIC DNA]</scope>
    <source>
        <strain evidence="7">JGI_Cruoil_03_44_89</strain>
    </source>
</reference>
<evidence type="ECO:0000313" key="7">
    <source>
        <dbReference type="EMBL" id="OYD16244.1"/>
    </source>
</evidence>
<name>A0A235BVN7_UNCW3</name>
<dbReference type="Pfam" id="PF00072">
    <property type="entry name" value="Response_reg"/>
    <property type="match status" value="1"/>
</dbReference>
<dbReference type="Proteomes" id="UP000215215">
    <property type="component" value="Unassembled WGS sequence"/>
</dbReference>
<comment type="caution">
    <text evidence="7">The sequence shown here is derived from an EMBL/GenBank/DDBJ whole genome shotgun (WGS) entry which is preliminary data.</text>
</comment>
<dbReference type="Gene3D" id="3.40.50.2300">
    <property type="match status" value="1"/>
</dbReference>
<dbReference type="CDD" id="cd00156">
    <property type="entry name" value="REC"/>
    <property type="match status" value="1"/>
</dbReference>
<dbReference type="InterPro" id="IPR000014">
    <property type="entry name" value="PAS"/>
</dbReference>
<evidence type="ECO:0000259" key="6">
    <source>
        <dbReference type="PROSITE" id="PS50113"/>
    </source>
</evidence>
<organism evidence="7 8">
    <name type="scientific">candidate division WOR-3 bacterium JGI_Cruoil_03_44_89</name>
    <dbReference type="NCBI Taxonomy" id="1973748"/>
    <lineage>
        <taxon>Bacteria</taxon>
        <taxon>Bacteria division WOR-3</taxon>
    </lineage>
</organism>
<keyword evidence="3" id="KW-0597">Phosphoprotein</keyword>
<feature type="domain" description="PAS" evidence="5">
    <location>
        <begin position="291"/>
        <end position="361"/>
    </location>
</feature>
<feature type="domain" description="PAC" evidence="6">
    <location>
        <begin position="484"/>
        <end position="537"/>
    </location>
</feature>
<dbReference type="AlphaFoldDB" id="A0A235BVN7"/>
<dbReference type="InterPro" id="IPR001789">
    <property type="entry name" value="Sig_transdc_resp-reg_receiver"/>
</dbReference>
<evidence type="ECO:0000313" key="8">
    <source>
        <dbReference type="Proteomes" id="UP000215215"/>
    </source>
</evidence>
<feature type="domain" description="PAS" evidence="5">
    <location>
        <begin position="412"/>
        <end position="483"/>
    </location>
</feature>
<dbReference type="SUPFAM" id="SSF55785">
    <property type="entry name" value="PYP-like sensor domain (PAS domain)"/>
    <property type="match status" value="5"/>
</dbReference>
<sequence>MELGMSDKTIKILVVENVKHDYFLMERALRRSELDCEMVRAFHAKDALECLHSGHFDIVILDYSLSGETGLDMFRRMKVKGIEVPVVFVSGSGDEAVAAEAIRQGAQDYIVKDPQGGYLEMLADVIRKATEQWEAEQSYKKSQRRLKESEAKLRSFIESSTIGIWCFRCKPSLGITLPEEKLIQEFFKSVCVKCNETYAKMMGTTKEEILGMRLSEVMPDTEENREYLRAFIRNGFKLSGGISHEIDRAGKEKYFSNSLVGTIKDGKLIEAWGTQTDITEQMKAEEQLRKSEERLRGVLDASGEVVFTKNIKGYYTLVNAAFSRIFKRPLKEIVGKTDRELFTEKEAKKLRKTDLKVLKRGETDTREDILTVDGDLHIFKTTKVPLRNEVGEIIGLCGFAVDITERKRSENELRFLSSITKQVTDSIIVTDTEFETTYINKATEELFSYSRKELMGKNPGILNAEPEAEQIQRDIYKTVSSGKVWTGAHLNRRKDGSTFICEFRISPLIDERGKTSAYIAIQRDITDRRSLEEELKEHRGYLESIMRYIPEAIVTQDAEGMVLEWNPEAERLFGYTSEEAVGKKLDDLVASRDPDKFKEATGMTRQILAGKPFSPVEAVRFRKDGSPVDVRLVASPILKENKIMGTIALYRDITEQKRLEKEARDRRLYLENLMNNNPNAIIAADDKQRVLEWNPGAERLFGYTRDEVMGKNVDDLITGSNPDTLKEATSLTNQVLAGERVPSTEVVRYRKDGTPISVIVSGSPILSEGKLIGVVATYIDLTEHKREEKIRESIYRIAEAVVTTKDLNEFFGFIHDAIRKLLPAENAYITLYDSDADLISFPYFVDRYDTAPQPGRPGKGLTEYVLRTKMPILATPKVISRLHKEGEIKIIGTLPVSWLGVPLIVEDRIIGVVAVQSYTEGIEYTERDKEILLYVSAQIAQAISRKRAEEKLYEQMRELKAFHRITLGREDRIIELKHKVNELLERLGEEKKYGV</sequence>
<keyword evidence="2" id="KW-0418">Kinase</keyword>
<dbReference type="NCBIfam" id="TIGR00229">
    <property type="entry name" value="sensory_box"/>
    <property type="match status" value="5"/>
</dbReference>
<dbReference type="InterPro" id="IPR001610">
    <property type="entry name" value="PAC"/>
</dbReference>
<feature type="domain" description="PAC" evidence="6">
    <location>
        <begin position="742"/>
        <end position="793"/>
    </location>
</feature>
<dbReference type="EMBL" id="NOZQ01000077">
    <property type="protein sequence ID" value="OYD16244.1"/>
    <property type="molecule type" value="Genomic_DNA"/>
</dbReference>
<proteinExistence type="predicted"/>
<feature type="domain" description="PAS" evidence="5">
    <location>
        <begin position="666"/>
        <end position="739"/>
    </location>
</feature>
<dbReference type="PROSITE" id="PS50113">
    <property type="entry name" value="PAC"/>
    <property type="match status" value="4"/>
</dbReference>
<dbReference type="SMART" id="SM00065">
    <property type="entry name" value="GAF"/>
    <property type="match status" value="1"/>
</dbReference>
<dbReference type="PANTHER" id="PTHR44757">
    <property type="entry name" value="DIGUANYLATE CYCLASE DGCP"/>
    <property type="match status" value="1"/>
</dbReference>
<dbReference type="PANTHER" id="PTHR44757:SF2">
    <property type="entry name" value="BIOFILM ARCHITECTURE MAINTENANCE PROTEIN MBAA"/>
    <property type="match status" value="1"/>
</dbReference>
<evidence type="ECO:0000256" key="3">
    <source>
        <dbReference type="PROSITE-ProRule" id="PRU00169"/>
    </source>
</evidence>
<dbReference type="SMART" id="SM00086">
    <property type="entry name" value="PAC"/>
    <property type="match status" value="4"/>
</dbReference>